<dbReference type="AlphaFoldDB" id="A0A6N7XJN9"/>
<dbReference type="EMBL" id="VUNQ01000029">
    <property type="protein sequence ID" value="MSU02301.1"/>
    <property type="molecule type" value="Genomic_DNA"/>
</dbReference>
<organism evidence="1 2">
    <name type="scientific">Tissierella pigra</name>
    <dbReference type="NCBI Taxonomy" id="2607614"/>
    <lineage>
        <taxon>Bacteria</taxon>
        <taxon>Bacillati</taxon>
        <taxon>Bacillota</taxon>
        <taxon>Tissierellia</taxon>
        <taxon>Tissierellales</taxon>
        <taxon>Tissierellaceae</taxon>
        <taxon>Tissierella</taxon>
    </lineage>
</organism>
<reference evidence="1 2" key="1">
    <citation type="submission" date="2019-09" db="EMBL/GenBank/DDBJ databases">
        <title>In-depth cultivation of the pig gut microbiome towards novel bacterial diversity and tailored functional studies.</title>
        <authorList>
            <person name="Wylensek D."/>
            <person name="Hitch T.C.A."/>
            <person name="Clavel T."/>
        </authorList>
    </citation>
    <scope>NUCLEOTIDE SEQUENCE [LARGE SCALE GENOMIC DNA]</scope>
    <source>
        <strain evidence="1 2">WCA3-693-APC-4?</strain>
    </source>
</reference>
<dbReference type="PANTHER" id="PTHR33677:SF3">
    <property type="entry name" value="COPPER-SENSING TRANSCRIPTIONAL REPRESSOR RICR"/>
    <property type="match status" value="1"/>
</dbReference>
<proteinExistence type="predicted"/>
<dbReference type="InterPro" id="IPR038390">
    <property type="entry name" value="Metal_Tscrpt_repr_sf"/>
</dbReference>
<sequence length="87" mass="9714">MLGDKDAVIKRLRRVEGQIKGIQKMVNEEKFCGDILIQIAAARAALNSVGGLILENYMKDCLKGYLQGVNEEEALDKLVDIMVKYSK</sequence>
<comment type="caution">
    <text evidence="1">The sequence shown here is derived from an EMBL/GenBank/DDBJ whole genome shotgun (WGS) entry which is preliminary data.</text>
</comment>
<evidence type="ECO:0000313" key="1">
    <source>
        <dbReference type="EMBL" id="MSU02301.1"/>
    </source>
</evidence>
<protein>
    <submittedName>
        <fullName evidence="1">Metal-sensitive transcriptional regulator</fullName>
    </submittedName>
</protein>
<accession>A0A6N7XJN9</accession>
<dbReference type="Pfam" id="PF02583">
    <property type="entry name" value="Trns_repr_metal"/>
    <property type="match status" value="1"/>
</dbReference>
<dbReference type="GO" id="GO:0045892">
    <property type="term" value="P:negative regulation of DNA-templated transcription"/>
    <property type="evidence" value="ECO:0007669"/>
    <property type="project" value="UniProtKB-ARBA"/>
</dbReference>
<dbReference type="InterPro" id="IPR003735">
    <property type="entry name" value="Metal_Tscrpt_repr"/>
</dbReference>
<keyword evidence="2" id="KW-1185">Reference proteome</keyword>
<dbReference type="GO" id="GO:0046872">
    <property type="term" value="F:metal ion binding"/>
    <property type="evidence" value="ECO:0007669"/>
    <property type="project" value="InterPro"/>
</dbReference>
<dbReference type="Gene3D" id="1.20.58.1000">
    <property type="entry name" value="Metal-sensitive repressor, helix protomer"/>
    <property type="match status" value="1"/>
</dbReference>
<dbReference type="CDD" id="cd10148">
    <property type="entry name" value="CsoR-like_DUF156"/>
    <property type="match status" value="1"/>
</dbReference>
<dbReference type="GO" id="GO:0003677">
    <property type="term" value="F:DNA binding"/>
    <property type="evidence" value="ECO:0007669"/>
    <property type="project" value="InterPro"/>
</dbReference>
<dbReference type="Proteomes" id="UP000469523">
    <property type="component" value="Unassembled WGS sequence"/>
</dbReference>
<dbReference type="PANTHER" id="PTHR33677">
    <property type="entry name" value="TRANSCRIPTIONAL REPRESSOR FRMR-RELATED"/>
    <property type="match status" value="1"/>
</dbReference>
<name>A0A6N7XJN9_9FIRM</name>
<gene>
    <name evidence="1" type="ORF">FYJ83_12540</name>
</gene>
<evidence type="ECO:0000313" key="2">
    <source>
        <dbReference type="Proteomes" id="UP000469523"/>
    </source>
</evidence>